<comment type="caution">
    <text evidence="2">The sequence shown here is derived from an EMBL/GenBank/DDBJ whole genome shotgun (WGS) entry which is preliminary data.</text>
</comment>
<feature type="transmembrane region" description="Helical" evidence="1">
    <location>
        <begin position="6"/>
        <end position="27"/>
    </location>
</feature>
<evidence type="ECO:0000256" key="1">
    <source>
        <dbReference type="SAM" id="Phobius"/>
    </source>
</evidence>
<accession>A0A829BNJ3</accession>
<dbReference type="AlphaFoldDB" id="A0A829BNJ3"/>
<keyword evidence="1" id="KW-0472">Membrane</keyword>
<proteinExistence type="predicted"/>
<evidence type="ECO:0000313" key="2">
    <source>
        <dbReference type="EMBL" id="EMC22323.1"/>
    </source>
</evidence>
<dbReference type="RefSeq" id="WP_002272656.1">
    <property type="nucleotide sequence ID" value="NZ_AHSR01000043.1"/>
</dbReference>
<keyword evidence="1" id="KW-1133">Transmembrane helix</keyword>
<protein>
    <submittedName>
        <fullName evidence="2">Uncharacterized protein</fullName>
    </submittedName>
</protein>
<feature type="transmembrane region" description="Helical" evidence="1">
    <location>
        <begin position="88"/>
        <end position="106"/>
    </location>
</feature>
<dbReference type="Proteomes" id="UP000011676">
    <property type="component" value="Unassembled WGS sequence"/>
</dbReference>
<organism evidence="2 3">
    <name type="scientific">Streptococcus mutans SM6</name>
    <dbReference type="NCBI Taxonomy" id="857119"/>
    <lineage>
        <taxon>Bacteria</taxon>
        <taxon>Bacillati</taxon>
        <taxon>Bacillota</taxon>
        <taxon>Bacilli</taxon>
        <taxon>Lactobacillales</taxon>
        <taxon>Streptococcaceae</taxon>
        <taxon>Streptococcus</taxon>
    </lineage>
</organism>
<name>A0A829BNJ3_STRMG</name>
<keyword evidence="1" id="KW-0812">Transmembrane</keyword>
<sequence length="107" mass="12034">MMIQQIMLIISLFLFLIGAILTSYQIFKIVELDARARGLNNPELWGLSTAGRGNIIGLILYFKHREDYPIKNFPPKKQAESSKRKRRAILTLFLAGLGAVGIVLATF</sequence>
<evidence type="ECO:0000313" key="3">
    <source>
        <dbReference type="Proteomes" id="UP000011676"/>
    </source>
</evidence>
<gene>
    <name evidence="2" type="ORF">SMU82_08822</name>
</gene>
<reference evidence="2 3" key="1">
    <citation type="journal article" date="2013" name="Mol. Biol. Evol.">
        <title>Evolutionary and population genomics of the cavity causing bacteria Streptococcus mutans.</title>
        <authorList>
            <person name="Cornejo O.E."/>
            <person name="Lefebure T."/>
            <person name="Pavinski Bitar P.D."/>
            <person name="Lang P."/>
            <person name="Richards V.P."/>
            <person name="Eilertson K."/>
            <person name="Do T."/>
            <person name="Beighton D."/>
            <person name="Zeng L."/>
            <person name="Ahn S.J."/>
            <person name="Burne R.A."/>
            <person name="Siepel A."/>
            <person name="Bustamante C.D."/>
            <person name="Stanhope M.J."/>
        </authorList>
    </citation>
    <scope>NUCLEOTIDE SEQUENCE [LARGE SCALE GENOMIC DNA]</scope>
    <source>
        <strain evidence="2 3">SM6</strain>
    </source>
</reference>
<dbReference type="EMBL" id="AHSR01000043">
    <property type="protein sequence ID" value="EMC22323.1"/>
    <property type="molecule type" value="Genomic_DNA"/>
</dbReference>